<proteinExistence type="predicted"/>
<sequence>MIACRVCHRCWFSVVVLWVVSILGGEFLMAADAEVTAYYGYEHCIRLSNSSTTVTLCPEAGGRVLEYSLDGVNVLFLPAGDEGWTYREGVGKMPMNAGRFDIGPEKMVKRGFVLWAGPWIGEVTGPRSAKMTSEFDPVSGVRLIRDFWLSATTSQLTCTQTIVNESDHPVSLCHWSRTFAIGGGIAVVPRLPLGRFPNGYVRYENGNVLTIVPEDPNIDVSDRAVVVRDVPAKPKLGFDSHAGWLAYLVPNDHMFVKRFATFPDRSYNEFASLTISIWYPEKDMVELEPIGPAENLAPGQAASFSEEWWLLPHTFPAENRQVDFDVIQKLVIEKTTP</sequence>
<organism evidence="1 2">
    <name type="scientific">Rubripirellula reticaptiva</name>
    <dbReference type="NCBI Taxonomy" id="2528013"/>
    <lineage>
        <taxon>Bacteria</taxon>
        <taxon>Pseudomonadati</taxon>
        <taxon>Planctomycetota</taxon>
        <taxon>Planctomycetia</taxon>
        <taxon>Pirellulales</taxon>
        <taxon>Pirellulaceae</taxon>
        <taxon>Rubripirellula</taxon>
    </lineage>
</organism>
<evidence type="ECO:0008006" key="3">
    <source>
        <dbReference type="Google" id="ProtNLM"/>
    </source>
</evidence>
<name>A0A5C6FBJ4_9BACT</name>
<dbReference type="AlphaFoldDB" id="A0A5C6FBJ4"/>
<comment type="caution">
    <text evidence="1">The sequence shown here is derived from an EMBL/GenBank/DDBJ whole genome shotgun (WGS) entry which is preliminary data.</text>
</comment>
<evidence type="ECO:0000313" key="1">
    <source>
        <dbReference type="EMBL" id="TWU57644.1"/>
    </source>
</evidence>
<evidence type="ECO:0000313" key="2">
    <source>
        <dbReference type="Proteomes" id="UP000317977"/>
    </source>
</evidence>
<keyword evidence="2" id="KW-1185">Reference proteome</keyword>
<accession>A0A5C6FBJ4</accession>
<dbReference type="Proteomes" id="UP000317977">
    <property type="component" value="Unassembled WGS sequence"/>
</dbReference>
<dbReference type="EMBL" id="SJPX01000001">
    <property type="protein sequence ID" value="TWU57644.1"/>
    <property type="molecule type" value="Genomic_DNA"/>
</dbReference>
<protein>
    <recommendedName>
        <fullName evidence="3">DUF4380 domain-containing protein</fullName>
    </recommendedName>
</protein>
<reference evidence="1 2" key="1">
    <citation type="submission" date="2019-02" db="EMBL/GenBank/DDBJ databases">
        <title>Deep-cultivation of Planctomycetes and their phenomic and genomic characterization uncovers novel biology.</title>
        <authorList>
            <person name="Wiegand S."/>
            <person name="Jogler M."/>
            <person name="Boedeker C."/>
            <person name="Pinto D."/>
            <person name="Vollmers J."/>
            <person name="Rivas-Marin E."/>
            <person name="Kohn T."/>
            <person name="Peeters S.H."/>
            <person name="Heuer A."/>
            <person name="Rast P."/>
            <person name="Oberbeckmann S."/>
            <person name="Bunk B."/>
            <person name="Jeske O."/>
            <person name="Meyerdierks A."/>
            <person name="Storesund J.E."/>
            <person name="Kallscheuer N."/>
            <person name="Luecker S."/>
            <person name="Lage O.M."/>
            <person name="Pohl T."/>
            <person name="Merkel B.J."/>
            <person name="Hornburger P."/>
            <person name="Mueller R.-W."/>
            <person name="Bruemmer F."/>
            <person name="Labrenz M."/>
            <person name="Spormann A.M."/>
            <person name="Op Den Camp H."/>
            <person name="Overmann J."/>
            <person name="Amann R."/>
            <person name="Jetten M.S.M."/>
            <person name="Mascher T."/>
            <person name="Medema M.H."/>
            <person name="Devos D.P."/>
            <person name="Kaster A.-K."/>
            <person name="Ovreas L."/>
            <person name="Rohde M."/>
            <person name="Galperin M.Y."/>
            <person name="Jogler C."/>
        </authorList>
    </citation>
    <scope>NUCLEOTIDE SEQUENCE [LARGE SCALE GENOMIC DNA]</scope>
    <source>
        <strain evidence="1 2">Poly59</strain>
    </source>
</reference>
<gene>
    <name evidence="1" type="ORF">Poly59_05510</name>
</gene>